<proteinExistence type="inferred from homology"/>
<dbReference type="InterPro" id="IPR017853">
    <property type="entry name" value="GH"/>
</dbReference>
<keyword evidence="17" id="KW-1185">Reference proteome</keyword>
<organism evidence="16 17">
    <name type="scientific">Amphibacillus marinus</name>
    <dbReference type="NCBI Taxonomy" id="872970"/>
    <lineage>
        <taxon>Bacteria</taxon>
        <taxon>Bacillati</taxon>
        <taxon>Bacillota</taxon>
        <taxon>Bacilli</taxon>
        <taxon>Bacillales</taxon>
        <taxon>Bacillaceae</taxon>
        <taxon>Amphibacillus</taxon>
    </lineage>
</organism>
<dbReference type="PANTHER" id="PTHR31490">
    <property type="entry name" value="GLYCOSYL HYDROLASE"/>
    <property type="match status" value="1"/>
</dbReference>
<dbReference type="PROSITE" id="PS51760">
    <property type="entry name" value="GH10_2"/>
    <property type="match status" value="1"/>
</dbReference>
<dbReference type="EMBL" id="FODJ01000001">
    <property type="protein sequence ID" value="SEN70094.1"/>
    <property type="molecule type" value="Genomic_DNA"/>
</dbReference>
<dbReference type="InterPro" id="IPR010502">
    <property type="entry name" value="Carb-bd_dom_fam9"/>
</dbReference>
<evidence type="ECO:0000256" key="6">
    <source>
        <dbReference type="ARBA" id="ARBA00022737"/>
    </source>
</evidence>
<dbReference type="SMART" id="SM00633">
    <property type="entry name" value="Glyco_10"/>
    <property type="match status" value="1"/>
</dbReference>
<comment type="catalytic activity">
    <reaction evidence="1 12">
        <text>Endohydrolysis of (1-&gt;4)-beta-D-xylosidic linkages in xylans.</text>
        <dbReference type="EC" id="3.2.1.8"/>
    </reaction>
</comment>
<evidence type="ECO:0000256" key="14">
    <source>
        <dbReference type="SAM" id="Phobius"/>
    </source>
</evidence>
<dbReference type="RefSeq" id="WP_245751555.1">
    <property type="nucleotide sequence ID" value="NZ_FODJ01000001.1"/>
</dbReference>
<dbReference type="Gene3D" id="3.20.20.80">
    <property type="entry name" value="Glycosidases"/>
    <property type="match status" value="1"/>
</dbReference>
<evidence type="ECO:0000256" key="13">
    <source>
        <dbReference type="SAM" id="MobiDB-lite"/>
    </source>
</evidence>
<dbReference type="EC" id="3.2.1.8" evidence="12"/>
<comment type="pathway">
    <text evidence="2">Glycan degradation; xylan degradation.</text>
</comment>
<evidence type="ECO:0000256" key="1">
    <source>
        <dbReference type="ARBA" id="ARBA00000681"/>
    </source>
</evidence>
<dbReference type="PANTHER" id="PTHR31490:SF90">
    <property type="entry name" value="ENDO-1,4-BETA-XYLANASE A"/>
    <property type="match status" value="1"/>
</dbReference>
<dbReference type="PROSITE" id="PS00591">
    <property type="entry name" value="GH10_1"/>
    <property type="match status" value="1"/>
</dbReference>
<keyword evidence="9 12" id="KW-0326">Glycosidase</keyword>
<dbReference type="InterPro" id="IPR044846">
    <property type="entry name" value="GH10"/>
</dbReference>
<evidence type="ECO:0000313" key="16">
    <source>
        <dbReference type="EMBL" id="SEN70094.1"/>
    </source>
</evidence>
<dbReference type="Gene3D" id="2.60.120.260">
    <property type="entry name" value="Galactose-binding domain-like"/>
    <property type="match status" value="2"/>
</dbReference>
<gene>
    <name evidence="16" type="ORF">SAMN04488134_101672</name>
</gene>
<dbReference type="InterPro" id="IPR001000">
    <property type="entry name" value="GH10_dom"/>
</dbReference>
<keyword evidence="7 12" id="KW-0378">Hydrolase</keyword>
<keyword evidence="4 16" id="KW-0858">Xylan degradation</keyword>
<keyword evidence="14" id="KW-1133">Transmembrane helix</keyword>
<dbReference type="Proteomes" id="UP000199300">
    <property type="component" value="Unassembled WGS sequence"/>
</dbReference>
<dbReference type="SUPFAM" id="SSF51445">
    <property type="entry name" value="(Trans)glycosidases"/>
    <property type="match status" value="1"/>
</dbReference>
<reference evidence="16 17" key="1">
    <citation type="submission" date="2016-10" db="EMBL/GenBank/DDBJ databases">
        <authorList>
            <person name="de Groot N.N."/>
        </authorList>
    </citation>
    <scope>NUCLEOTIDE SEQUENCE [LARGE SCALE GENOMIC DNA]</scope>
    <source>
        <strain evidence="16 17">CGMCC 1.10434</strain>
    </source>
</reference>
<dbReference type="InterPro" id="IPR031158">
    <property type="entry name" value="GH10_AS"/>
</dbReference>
<dbReference type="InterPro" id="IPR003305">
    <property type="entry name" value="CenC_carb-bd"/>
</dbReference>
<dbReference type="GO" id="GO:0030246">
    <property type="term" value="F:carbohydrate binding"/>
    <property type="evidence" value="ECO:0007669"/>
    <property type="project" value="InterPro"/>
</dbReference>
<evidence type="ECO:0000256" key="4">
    <source>
        <dbReference type="ARBA" id="ARBA00022651"/>
    </source>
</evidence>
<dbReference type="PRINTS" id="PR00134">
    <property type="entry name" value="GLHYDRLASE10"/>
</dbReference>
<feature type="active site" description="Nucleophile" evidence="11">
    <location>
        <position position="620"/>
    </location>
</feature>
<dbReference type="UniPathway" id="UPA00114"/>
<keyword evidence="10 12" id="KW-0624">Polysaccharide degradation</keyword>
<dbReference type="Pfam" id="PF06452">
    <property type="entry name" value="CBM9_1"/>
    <property type="match status" value="1"/>
</dbReference>
<evidence type="ECO:0000256" key="12">
    <source>
        <dbReference type="RuleBase" id="RU361174"/>
    </source>
</evidence>
<sequence>MLRNKTKPSLIYLLIVLLVLPNGLKPLLKLQAQDQTSQFTTIFQEDFATELESVSHSGEANLERVKREDNSGSEQYALHVSNRSANWHGVDLRFSSIGLEDGATYKITVNGFIDADEHTDPGALVLVQNIESYQGLYLNAPMEQGKPFTLTGTYQADFSKDEAIRIQSNDVGREVSFNLTEIVIEQDNSVDNETENPVDQHPPAESFKIIDFEDGELQGFEPRGSSEHLTVTDEANYTEDGQYALKVEGRSNTWHGPSLRVEPFINLGKEYQISAWIKLISPESSQLQLSTQIGSGDGASYNTIDSKVITSEDGWVKFAGTYRYNSIGNEYVTIYIESANNSQASFYIDDIVFTETDADEIELETDLQPLKEVYADYFLIGNAVSISDLVGQRLDLLNMHHNLVTAENAMKPSYAYNTARQFDFQAQDELVNLIQQQDLALHGHVLIWHQQTAEWLHTSDDGLVLSREEALANLRKHVKTTVEHFGEQVISWDVVNEAMNDNPANPADWRASLRQSGWYQAIGADYIKEAFIAAQEVINENNWDISLYYNDYNDDNQNKAEAIYQMVKEINQEYAKEHNGEQLIDGIGMQGHYNLNTNPENVRLSLEKFISLGVEVGVTELDVTAGGEHAPTERELQAQAYLYARLFQLYREHAAHISRVTFWGLNDATSWRSAQNPLLFDRNLQAKPAYYAVIDPDRFIEEHEADEQEANLDYALYGTPKFGAELDSVWFDAPVLPINRYQMAWQGASGTARVLWDEAYLYVLFQVSDSELDASSENAWEHDSVEVFVDENNEKTSFYQADDGQYRVNFLNEATFNPAELEASFESLTHVNEDGNGYTVQMKMPFRTIEPVADQIIGFDLQINDGHNGSRQSIATWNDLSGQGFQDTSVFGHLKLLQDSENQDLYVTINENEQTPVFPSQTITVRGYHFTLALPADLPPHTTITINVLDQLDNPISAQGLPLIKRGDVIDVKLELPTGYEAYQGEFILTLDIDSLAKSPVIYYLNEQMNQWQFKGGVIDPTSDTISLEVPSFSSYGVFELNVDQIVADLETRLEQLIKLVAQFERHGGAITELSQQIEEFKQEVNQLIEQDEQLSHLLATLLNQVANLEERLTEELNKVTPVDPNEAQRDELETSTPKSTDSVVAGQDGERLPDTATTLYNWLFLGSAIMLLGIASYRYQSKKSKRVEIE</sequence>
<feature type="region of interest" description="Disordered" evidence="13">
    <location>
        <begin position="1117"/>
        <end position="1151"/>
    </location>
</feature>
<dbReference type="InterPro" id="IPR008979">
    <property type="entry name" value="Galactose-bd-like_sf"/>
</dbReference>
<dbReference type="Pfam" id="PF02018">
    <property type="entry name" value="CBM_4_9"/>
    <property type="match status" value="1"/>
</dbReference>
<keyword evidence="14" id="KW-0472">Membrane</keyword>
<dbReference type="SUPFAM" id="SSF49785">
    <property type="entry name" value="Galactose-binding domain-like"/>
    <property type="match status" value="2"/>
</dbReference>
<evidence type="ECO:0000256" key="2">
    <source>
        <dbReference type="ARBA" id="ARBA00004851"/>
    </source>
</evidence>
<protein>
    <recommendedName>
        <fullName evidence="12">Beta-xylanase</fullName>
        <ecNumber evidence="12">3.2.1.8</ecNumber>
    </recommendedName>
</protein>
<keyword evidence="8 12" id="KW-0119">Carbohydrate metabolism</keyword>
<comment type="similarity">
    <text evidence="3 12">Belongs to the glycosyl hydrolase 10 (cellulase F) family.</text>
</comment>
<evidence type="ECO:0000313" key="17">
    <source>
        <dbReference type="Proteomes" id="UP000199300"/>
    </source>
</evidence>
<evidence type="ECO:0000256" key="5">
    <source>
        <dbReference type="ARBA" id="ARBA00022729"/>
    </source>
</evidence>
<evidence type="ECO:0000256" key="11">
    <source>
        <dbReference type="PROSITE-ProRule" id="PRU10061"/>
    </source>
</evidence>
<name>A0A1H8IND6_9BACI</name>
<evidence type="ECO:0000256" key="9">
    <source>
        <dbReference type="ARBA" id="ARBA00023295"/>
    </source>
</evidence>
<dbReference type="STRING" id="872970.SAMN04488134_101672"/>
<accession>A0A1H8IND6</accession>
<evidence type="ECO:0000259" key="15">
    <source>
        <dbReference type="PROSITE" id="PS51760"/>
    </source>
</evidence>
<evidence type="ECO:0000256" key="3">
    <source>
        <dbReference type="ARBA" id="ARBA00007495"/>
    </source>
</evidence>
<keyword evidence="5" id="KW-0732">Signal</keyword>
<dbReference type="GO" id="GO:0045493">
    <property type="term" value="P:xylan catabolic process"/>
    <property type="evidence" value="ECO:0007669"/>
    <property type="project" value="UniProtKB-UniPathway"/>
</dbReference>
<evidence type="ECO:0000256" key="8">
    <source>
        <dbReference type="ARBA" id="ARBA00023277"/>
    </source>
</evidence>
<keyword evidence="6" id="KW-0677">Repeat</keyword>
<feature type="domain" description="GH10" evidence="15">
    <location>
        <begin position="364"/>
        <end position="696"/>
    </location>
</feature>
<dbReference type="CDD" id="cd00005">
    <property type="entry name" value="CBM9_like_1"/>
    <property type="match status" value="1"/>
</dbReference>
<dbReference type="GO" id="GO:0031176">
    <property type="term" value="F:endo-1,4-beta-xylanase activity"/>
    <property type="evidence" value="ECO:0007669"/>
    <property type="project" value="UniProtKB-EC"/>
</dbReference>
<dbReference type="Gene3D" id="2.60.40.1190">
    <property type="match status" value="1"/>
</dbReference>
<evidence type="ECO:0000256" key="10">
    <source>
        <dbReference type="ARBA" id="ARBA00023326"/>
    </source>
</evidence>
<feature type="transmembrane region" description="Helical" evidence="14">
    <location>
        <begin position="1160"/>
        <end position="1178"/>
    </location>
</feature>
<keyword evidence="14" id="KW-0812">Transmembrane</keyword>
<dbReference type="Pfam" id="PF00331">
    <property type="entry name" value="Glyco_hydro_10"/>
    <property type="match status" value="1"/>
</dbReference>
<dbReference type="AlphaFoldDB" id="A0A1H8IND6"/>
<evidence type="ECO:0000256" key="7">
    <source>
        <dbReference type="ARBA" id="ARBA00022801"/>
    </source>
</evidence>
<dbReference type="SUPFAM" id="SSF49344">
    <property type="entry name" value="CBD9-like"/>
    <property type="match status" value="1"/>
</dbReference>